<sequence length="160" mass="17663">MARLPAVMAIGLILATPPGLAEIYKHVDKNGRVTYSNTPIPGAQKLELKPLTTIEPPQIPPPAESKADPRVAQLKEALAQEVKKLEAARKTLEEERQRPETFRTPSGGIGRAVARYEEKIQRLTEEVARYERNVEALKRELEALAPEAAAGQSPARREGR</sequence>
<evidence type="ECO:0000313" key="4">
    <source>
        <dbReference type="EMBL" id="TXF13392.1"/>
    </source>
</evidence>
<dbReference type="InParanoid" id="A0A5C7EY16"/>
<feature type="region of interest" description="Disordered" evidence="1">
    <location>
        <begin position="90"/>
        <end position="109"/>
    </location>
</feature>
<reference evidence="4 5" key="1">
    <citation type="submission" date="2019-08" db="EMBL/GenBank/DDBJ databases">
        <title>Pelomicrobium methylotrophicum gen. nov., sp. nov. a moderately thermophilic, facultatively anaerobic, lithoautotrophic and methylotrophic bacterium isolated from a terrestrial mud volcano.</title>
        <authorList>
            <person name="Slobodkina G.B."/>
            <person name="Merkel A.Y."/>
            <person name="Slobodkin A.I."/>
        </authorList>
    </citation>
    <scope>NUCLEOTIDE SEQUENCE [LARGE SCALE GENOMIC DNA]</scope>
    <source>
        <strain evidence="4 5">SM250</strain>
    </source>
</reference>
<protein>
    <submittedName>
        <fullName evidence="4">DUF4124 domain-containing protein</fullName>
    </submittedName>
</protein>
<dbReference type="Pfam" id="PF13511">
    <property type="entry name" value="DUF4124"/>
    <property type="match status" value="1"/>
</dbReference>
<dbReference type="AlphaFoldDB" id="A0A5C7EY16"/>
<proteinExistence type="predicted"/>
<evidence type="ECO:0000259" key="3">
    <source>
        <dbReference type="Pfam" id="PF13511"/>
    </source>
</evidence>
<gene>
    <name evidence="4" type="ORF">FR698_02320</name>
</gene>
<dbReference type="OrthoDB" id="8547929at2"/>
<feature type="signal peptide" evidence="2">
    <location>
        <begin position="1"/>
        <end position="21"/>
    </location>
</feature>
<feature type="chain" id="PRO_5023085927" evidence="2">
    <location>
        <begin position="22"/>
        <end position="160"/>
    </location>
</feature>
<organism evidence="4 5">
    <name type="scientific">Pelomicrobium methylotrophicum</name>
    <dbReference type="NCBI Taxonomy" id="2602750"/>
    <lineage>
        <taxon>Bacteria</taxon>
        <taxon>Pseudomonadati</taxon>
        <taxon>Pseudomonadota</taxon>
        <taxon>Hydrogenophilia</taxon>
        <taxon>Hydrogenophilia incertae sedis</taxon>
        <taxon>Pelomicrobium</taxon>
    </lineage>
</organism>
<name>A0A5C7EY16_9PROT</name>
<dbReference type="Proteomes" id="UP000321201">
    <property type="component" value="Unassembled WGS sequence"/>
</dbReference>
<accession>A0A5C7EY16</accession>
<evidence type="ECO:0000313" key="5">
    <source>
        <dbReference type="Proteomes" id="UP000321201"/>
    </source>
</evidence>
<feature type="domain" description="DUF4124" evidence="3">
    <location>
        <begin position="12"/>
        <end position="64"/>
    </location>
</feature>
<dbReference type="EMBL" id="VPFL01000002">
    <property type="protein sequence ID" value="TXF13392.1"/>
    <property type="molecule type" value="Genomic_DNA"/>
</dbReference>
<comment type="caution">
    <text evidence="4">The sequence shown here is derived from an EMBL/GenBank/DDBJ whole genome shotgun (WGS) entry which is preliminary data.</text>
</comment>
<evidence type="ECO:0000256" key="2">
    <source>
        <dbReference type="SAM" id="SignalP"/>
    </source>
</evidence>
<keyword evidence="5" id="KW-1185">Reference proteome</keyword>
<evidence type="ECO:0000256" key="1">
    <source>
        <dbReference type="SAM" id="MobiDB-lite"/>
    </source>
</evidence>
<keyword evidence="2" id="KW-0732">Signal</keyword>
<dbReference type="InterPro" id="IPR025392">
    <property type="entry name" value="DUF4124"/>
</dbReference>
<feature type="compositionally biased region" description="Basic and acidic residues" evidence="1">
    <location>
        <begin position="90"/>
        <end position="101"/>
    </location>
</feature>